<organism evidence="2 3">
    <name type="scientific">Blastocystis sp. subtype 1 (strain ATCC 50177 / NandII)</name>
    <dbReference type="NCBI Taxonomy" id="478820"/>
    <lineage>
        <taxon>Eukaryota</taxon>
        <taxon>Sar</taxon>
        <taxon>Stramenopiles</taxon>
        <taxon>Bigyra</taxon>
        <taxon>Opalozoa</taxon>
        <taxon>Opalinata</taxon>
        <taxon>Blastocystidae</taxon>
        <taxon>Blastocystis</taxon>
    </lineage>
</organism>
<evidence type="ECO:0000313" key="2">
    <source>
        <dbReference type="EMBL" id="OAO16608.1"/>
    </source>
</evidence>
<dbReference type="Proteomes" id="UP000078348">
    <property type="component" value="Unassembled WGS sequence"/>
</dbReference>
<keyword evidence="3" id="KW-1185">Reference proteome</keyword>
<proteinExistence type="predicted"/>
<accession>A0A196SHV2</accession>
<protein>
    <submittedName>
        <fullName evidence="2">Uncharacterized protein</fullName>
    </submittedName>
</protein>
<sequence length="243" mass="28003">MITEDGDRISAKFNNTVSLMHLYHETFRVNTVVFTNSSVIAQFAKRKGLNVQPVFHSNSYGFPELKWLLIRARELYPANQYIFINSDILINPFLFHMAYQLDAMLKKTSPHYLLASNVFKTLTIPTIDFSSMDRFMQSFQSLAGYRRATVAIDLFVFDGQYPFEELNSVVVGRFYVDSEVMRYSHVHQMPIVDLSFLQSFHQGLTVSNELKGVVDPQNLEYNRPLLGSFDVNDTVLSSSYFVM</sequence>
<dbReference type="EMBL" id="LXWW01000071">
    <property type="protein sequence ID" value="OAO16608.1"/>
    <property type="molecule type" value="Genomic_DNA"/>
</dbReference>
<dbReference type="OrthoDB" id="6046730at2759"/>
<evidence type="ECO:0000313" key="1">
    <source>
        <dbReference type="EMBL" id="OAO12251.1"/>
    </source>
</evidence>
<comment type="caution">
    <text evidence="2">The sequence shown here is derived from an EMBL/GenBank/DDBJ whole genome shotgun (WGS) entry which is preliminary data.</text>
</comment>
<dbReference type="AlphaFoldDB" id="A0A196SHV2"/>
<gene>
    <name evidence="2" type="ORF">AV274_1659</name>
    <name evidence="1" type="ORF">AV274_6054</name>
</gene>
<dbReference type="EMBL" id="LXWW01000556">
    <property type="protein sequence ID" value="OAO12251.1"/>
    <property type="molecule type" value="Genomic_DNA"/>
</dbReference>
<evidence type="ECO:0000313" key="3">
    <source>
        <dbReference type="Proteomes" id="UP000078348"/>
    </source>
</evidence>
<name>A0A196SHV2_BLAHN</name>
<reference evidence="2 3" key="1">
    <citation type="submission" date="2016-05" db="EMBL/GenBank/DDBJ databases">
        <title>Nuclear genome of Blastocystis sp. subtype 1 NandII.</title>
        <authorList>
            <person name="Gentekaki E."/>
            <person name="Curtis B."/>
            <person name="Stairs C."/>
            <person name="Eme L."/>
            <person name="Herman E."/>
            <person name="Klimes V."/>
            <person name="Arias M.C."/>
            <person name="Elias M."/>
            <person name="Hilliou F."/>
            <person name="Klute M."/>
            <person name="Malik S.-B."/>
            <person name="Pightling A."/>
            <person name="Rachubinski R."/>
            <person name="Salas D."/>
            <person name="Schlacht A."/>
            <person name="Suga H."/>
            <person name="Archibald J."/>
            <person name="Ball S.G."/>
            <person name="Clark G."/>
            <person name="Dacks J."/>
            <person name="Van Der Giezen M."/>
            <person name="Tsaousis A."/>
            <person name="Roger A."/>
        </authorList>
    </citation>
    <scope>NUCLEOTIDE SEQUENCE [LARGE SCALE GENOMIC DNA]</scope>
    <source>
        <strain evidence="3">ATCC 50177 / NandII</strain>
        <strain evidence="2">NandII</strain>
    </source>
</reference>